<dbReference type="PANTHER" id="PTHR43433:SF5">
    <property type="entry name" value="AB HYDROLASE-1 DOMAIN-CONTAINING PROTEIN"/>
    <property type="match status" value="1"/>
</dbReference>
<reference evidence="3 4" key="1">
    <citation type="journal article" date="2021" name="Int. J. Syst. Evol. Microbiol.">
        <title>Reticulibacter mediterranei gen. nov., sp. nov., within the new family Reticulibacteraceae fam. nov., and Ktedonospora formicarum gen. nov., sp. nov., Ktedonobacter robiniae sp. nov., Dictyobacter formicarum sp. nov. and Dictyobacter arantiisoli sp. nov., belonging to the class Ktedonobacteria.</title>
        <authorList>
            <person name="Yabe S."/>
            <person name="Zheng Y."/>
            <person name="Wang C.M."/>
            <person name="Sakai Y."/>
            <person name="Abe K."/>
            <person name="Yokota A."/>
            <person name="Donadio S."/>
            <person name="Cavaletti L."/>
            <person name="Monciardini P."/>
        </authorList>
    </citation>
    <scope>NUCLEOTIDE SEQUENCE [LARGE SCALE GENOMIC DNA]</scope>
    <source>
        <strain evidence="3 4">SOSP1-30</strain>
    </source>
</reference>
<dbReference type="InterPro" id="IPR050471">
    <property type="entry name" value="AB_hydrolase"/>
</dbReference>
<dbReference type="PRINTS" id="PR00111">
    <property type="entry name" value="ABHYDROLASE"/>
</dbReference>
<dbReference type="Pfam" id="PF00561">
    <property type="entry name" value="Abhydrolase_1"/>
    <property type="match status" value="1"/>
</dbReference>
<dbReference type="InterPro" id="IPR029058">
    <property type="entry name" value="AB_hydrolase_fold"/>
</dbReference>
<dbReference type="Gene3D" id="3.40.50.1820">
    <property type="entry name" value="alpha/beta hydrolase"/>
    <property type="match status" value="1"/>
</dbReference>
<name>A0ABQ3UXM9_9CHLR</name>
<feature type="region of interest" description="Disordered" evidence="1">
    <location>
        <begin position="1"/>
        <end position="23"/>
    </location>
</feature>
<protein>
    <recommendedName>
        <fullName evidence="2">AB hydrolase-1 domain-containing protein</fullName>
    </recommendedName>
</protein>
<dbReference type="EMBL" id="BNJG01000002">
    <property type="protein sequence ID" value="GHO57132.1"/>
    <property type="molecule type" value="Genomic_DNA"/>
</dbReference>
<sequence length="351" mass="38151">MLGPSKQKYPSRRKKNSQQVREDEFLQKKRRSSLWLSLGAMAAISAWGIHKAYRSWQYKEARRVSEGGLVVNTALGPVEYQITGSGPVVIYAHGTPGGYDQGLYFARFLGENSCTLISPSRPGYLRTPLASGATPEAQADLYVALLDALGIEQASVIGFSGGGPSALQFALRHPDRCQGLIMIGAIVRRYAPQEKLAQASLWAKAQAHLIEYLLVSEPFLFLVAPIARLLPFGDAVEGMLCSGTVFPLRKVGYDADYTAFAAIKDGPLEDITAPALVIHGSNDPDVPVEDAELLARKIKQATLFAIEGGDHASFYTQSRIVMPMITQFLRHVSQQRANSTALSPSTISQTV</sequence>
<dbReference type="SUPFAM" id="SSF53474">
    <property type="entry name" value="alpha/beta-Hydrolases"/>
    <property type="match status" value="1"/>
</dbReference>
<organism evidence="3 4">
    <name type="scientific">Ktedonobacter robiniae</name>
    <dbReference type="NCBI Taxonomy" id="2778365"/>
    <lineage>
        <taxon>Bacteria</taxon>
        <taxon>Bacillati</taxon>
        <taxon>Chloroflexota</taxon>
        <taxon>Ktedonobacteria</taxon>
        <taxon>Ktedonobacterales</taxon>
        <taxon>Ktedonobacteraceae</taxon>
        <taxon>Ktedonobacter</taxon>
    </lineage>
</organism>
<comment type="caution">
    <text evidence="3">The sequence shown here is derived from an EMBL/GenBank/DDBJ whole genome shotgun (WGS) entry which is preliminary data.</text>
</comment>
<evidence type="ECO:0000313" key="3">
    <source>
        <dbReference type="EMBL" id="GHO57132.1"/>
    </source>
</evidence>
<accession>A0ABQ3UXM9</accession>
<dbReference type="PANTHER" id="PTHR43433">
    <property type="entry name" value="HYDROLASE, ALPHA/BETA FOLD FAMILY PROTEIN"/>
    <property type="match status" value="1"/>
</dbReference>
<proteinExistence type="predicted"/>
<dbReference type="Proteomes" id="UP000654345">
    <property type="component" value="Unassembled WGS sequence"/>
</dbReference>
<evidence type="ECO:0000259" key="2">
    <source>
        <dbReference type="Pfam" id="PF00561"/>
    </source>
</evidence>
<evidence type="ECO:0000256" key="1">
    <source>
        <dbReference type="SAM" id="MobiDB-lite"/>
    </source>
</evidence>
<dbReference type="InterPro" id="IPR000073">
    <property type="entry name" value="AB_hydrolase_1"/>
</dbReference>
<keyword evidence="4" id="KW-1185">Reference proteome</keyword>
<gene>
    <name evidence="3" type="ORF">KSB_56070</name>
</gene>
<feature type="domain" description="AB hydrolase-1" evidence="2">
    <location>
        <begin position="87"/>
        <end position="316"/>
    </location>
</feature>
<evidence type="ECO:0000313" key="4">
    <source>
        <dbReference type="Proteomes" id="UP000654345"/>
    </source>
</evidence>